<dbReference type="EMBL" id="DWXZ01000130">
    <property type="protein sequence ID" value="HJB37655.1"/>
    <property type="molecule type" value="Genomic_DNA"/>
</dbReference>
<dbReference type="GO" id="GO:0022857">
    <property type="term" value="F:transmembrane transporter activity"/>
    <property type="evidence" value="ECO:0007669"/>
    <property type="project" value="InterPro"/>
</dbReference>
<dbReference type="PANTHER" id="PTHR23514">
    <property type="entry name" value="BYPASS OF STOP CODON PROTEIN 6"/>
    <property type="match status" value="1"/>
</dbReference>
<feature type="transmembrane region" description="Helical" evidence="7">
    <location>
        <begin position="127"/>
        <end position="148"/>
    </location>
</feature>
<dbReference type="InterPro" id="IPR036259">
    <property type="entry name" value="MFS_trans_sf"/>
</dbReference>
<dbReference type="PANTHER" id="PTHR23514:SF3">
    <property type="entry name" value="BYPASS OF STOP CODON PROTEIN 6"/>
    <property type="match status" value="1"/>
</dbReference>
<evidence type="ECO:0000256" key="3">
    <source>
        <dbReference type="ARBA" id="ARBA00022448"/>
    </source>
</evidence>
<dbReference type="Proteomes" id="UP000824214">
    <property type="component" value="Unassembled WGS sequence"/>
</dbReference>
<feature type="transmembrane region" description="Helical" evidence="7">
    <location>
        <begin position="361"/>
        <end position="380"/>
    </location>
</feature>
<dbReference type="AlphaFoldDB" id="A0A9D2S006"/>
<feature type="domain" description="Major facilitator superfamily (MFS) profile" evidence="8">
    <location>
        <begin position="5"/>
        <end position="383"/>
    </location>
</feature>
<protein>
    <submittedName>
        <fullName evidence="9">MFS transporter</fullName>
    </submittedName>
</protein>
<dbReference type="InterPro" id="IPR020846">
    <property type="entry name" value="MFS_dom"/>
</dbReference>
<dbReference type="Pfam" id="PF07690">
    <property type="entry name" value="MFS_1"/>
    <property type="match status" value="1"/>
</dbReference>
<comment type="caution">
    <text evidence="9">The sequence shown here is derived from an EMBL/GenBank/DDBJ whole genome shotgun (WGS) entry which is preliminary data.</text>
</comment>
<sequence>MATLLLVVIYISFIGLGIPDSLFGAAWPAIYGEFSLPISFGSFVTVTISCCTVVSSVLSSRVIRRFGTNKVSAFSTALTALGLFGFSCAGSFPWLILCAIPLGLGAGAIDTALNNYVALHYSATHMSFLHCFYGVGVSLSPYILSLVISGPAGWRGGYRVALCIQLCITALMFLTLPVWAKAHGKESGGGEDVVSEALPIREVLRIPGVKGMCLLFITSVGIETTCGTWGSTFLVEYKHMAADQAAGMVTFYYIGMALGRFLSGVLASRLHSWKIIRLGQWVLGAAVVVLLLPAPAPVSAVGLFLVGLGNGPLFPNFNYLTPESFGPQRSQSVMGVQMAFSYVGSMGIPTLFGVLGQLTTVGLLPLYLLVFFVVMVLATWKVKRILRVRS</sequence>
<dbReference type="SUPFAM" id="SSF103473">
    <property type="entry name" value="MFS general substrate transporter"/>
    <property type="match status" value="1"/>
</dbReference>
<keyword evidence="3" id="KW-0813">Transport</keyword>
<comment type="subcellular location">
    <subcellularLocation>
        <location evidence="1">Cell membrane</location>
        <topology evidence="1">Multi-pass membrane protein</topology>
    </subcellularLocation>
</comment>
<evidence type="ECO:0000256" key="4">
    <source>
        <dbReference type="ARBA" id="ARBA00022692"/>
    </source>
</evidence>
<feature type="transmembrane region" description="Helical" evidence="7">
    <location>
        <begin position="34"/>
        <end position="58"/>
    </location>
</feature>
<dbReference type="GO" id="GO:0005886">
    <property type="term" value="C:plasma membrane"/>
    <property type="evidence" value="ECO:0007669"/>
    <property type="project" value="UniProtKB-SubCell"/>
</dbReference>
<dbReference type="PROSITE" id="PS50850">
    <property type="entry name" value="MFS"/>
    <property type="match status" value="1"/>
</dbReference>
<reference evidence="9" key="1">
    <citation type="journal article" date="2021" name="PeerJ">
        <title>Extensive microbial diversity within the chicken gut microbiome revealed by metagenomics and culture.</title>
        <authorList>
            <person name="Gilroy R."/>
            <person name="Ravi A."/>
            <person name="Getino M."/>
            <person name="Pursley I."/>
            <person name="Horton D.L."/>
            <person name="Alikhan N.F."/>
            <person name="Baker D."/>
            <person name="Gharbi K."/>
            <person name="Hall N."/>
            <person name="Watson M."/>
            <person name="Adriaenssens E.M."/>
            <person name="Foster-Nyarko E."/>
            <person name="Jarju S."/>
            <person name="Secka A."/>
            <person name="Antonio M."/>
            <person name="Oren A."/>
            <person name="Chaudhuri R.R."/>
            <person name="La Ragione R."/>
            <person name="Hildebrand F."/>
            <person name="Pallen M.J."/>
        </authorList>
    </citation>
    <scope>NUCLEOTIDE SEQUENCE</scope>
    <source>
        <strain evidence="9">ChiBcolR8-3208</strain>
    </source>
</reference>
<evidence type="ECO:0000256" key="5">
    <source>
        <dbReference type="ARBA" id="ARBA00022989"/>
    </source>
</evidence>
<comment type="similarity">
    <text evidence="2">Belongs to the major facilitator superfamily.</text>
</comment>
<evidence type="ECO:0000256" key="1">
    <source>
        <dbReference type="ARBA" id="ARBA00004651"/>
    </source>
</evidence>
<accession>A0A9D2S006</accession>
<reference evidence="9" key="2">
    <citation type="submission" date="2021-04" db="EMBL/GenBank/DDBJ databases">
        <authorList>
            <person name="Gilroy R."/>
        </authorList>
    </citation>
    <scope>NUCLEOTIDE SEQUENCE</scope>
    <source>
        <strain evidence="9">ChiBcolR8-3208</strain>
    </source>
</reference>
<evidence type="ECO:0000256" key="7">
    <source>
        <dbReference type="SAM" id="Phobius"/>
    </source>
</evidence>
<evidence type="ECO:0000256" key="6">
    <source>
        <dbReference type="ARBA" id="ARBA00023136"/>
    </source>
</evidence>
<evidence type="ECO:0000256" key="2">
    <source>
        <dbReference type="ARBA" id="ARBA00008335"/>
    </source>
</evidence>
<keyword evidence="4 7" id="KW-0812">Transmembrane</keyword>
<evidence type="ECO:0000259" key="8">
    <source>
        <dbReference type="PROSITE" id="PS50850"/>
    </source>
</evidence>
<dbReference type="InterPro" id="IPR011701">
    <property type="entry name" value="MFS"/>
</dbReference>
<gene>
    <name evidence="9" type="ORF">H9942_06260</name>
</gene>
<organism evidence="9 10">
    <name type="scientific">Candidatus Acutalibacter ornithocaccae</name>
    <dbReference type="NCBI Taxonomy" id="2838416"/>
    <lineage>
        <taxon>Bacteria</taxon>
        <taxon>Bacillati</taxon>
        <taxon>Bacillota</taxon>
        <taxon>Clostridia</taxon>
        <taxon>Eubacteriales</taxon>
        <taxon>Acutalibacteraceae</taxon>
        <taxon>Acutalibacter</taxon>
    </lineage>
</organism>
<dbReference type="Gene3D" id="1.20.1250.20">
    <property type="entry name" value="MFS general substrate transporter like domains"/>
    <property type="match status" value="1"/>
</dbReference>
<dbReference type="InterPro" id="IPR051788">
    <property type="entry name" value="MFS_Transporter"/>
</dbReference>
<proteinExistence type="inferred from homology"/>
<name>A0A9D2S006_9FIRM</name>
<feature type="transmembrane region" description="Helical" evidence="7">
    <location>
        <begin position="245"/>
        <end position="263"/>
    </location>
</feature>
<evidence type="ECO:0000313" key="10">
    <source>
        <dbReference type="Proteomes" id="UP000824214"/>
    </source>
</evidence>
<feature type="transmembrane region" description="Helical" evidence="7">
    <location>
        <begin position="160"/>
        <end position="180"/>
    </location>
</feature>
<keyword evidence="6 7" id="KW-0472">Membrane</keyword>
<evidence type="ECO:0000313" key="9">
    <source>
        <dbReference type="EMBL" id="HJB37655.1"/>
    </source>
</evidence>
<keyword evidence="5 7" id="KW-1133">Transmembrane helix</keyword>
<feature type="transmembrane region" description="Helical" evidence="7">
    <location>
        <begin position="78"/>
        <end position="107"/>
    </location>
</feature>